<dbReference type="InterPro" id="IPR036249">
    <property type="entry name" value="Thioredoxin-like_sf"/>
</dbReference>
<dbReference type="InterPro" id="IPR036282">
    <property type="entry name" value="Glutathione-S-Trfase_C_sf"/>
</dbReference>
<dbReference type="Pfam" id="PF00043">
    <property type="entry name" value="GST_C"/>
    <property type="match status" value="1"/>
</dbReference>
<dbReference type="SFLD" id="SFLDS00019">
    <property type="entry name" value="Glutathione_Transferase_(cytos"/>
    <property type="match status" value="1"/>
</dbReference>
<evidence type="ECO:0008006" key="6">
    <source>
        <dbReference type="Google" id="ProtNLM"/>
    </source>
</evidence>
<name>A0A1L9PJV2_ASPVE</name>
<dbReference type="EMBL" id="KV878128">
    <property type="protein sequence ID" value="OJJ01804.1"/>
    <property type="molecule type" value="Genomic_DNA"/>
</dbReference>
<dbReference type="SUPFAM" id="SSF47616">
    <property type="entry name" value="GST C-terminal domain-like"/>
    <property type="match status" value="1"/>
</dbReference>
<evidence type="ECO:0000256" key="1">
    <source>
        <dbReference type="ARBA" id="ARBA00007409"/>
    </source>
</evidence>
<accession>A0A1L9PJV2</accession>
<protein>
    <recommendedName>
        <fullName evidence="6">Glutathione S-transferase</fullName>
    </recommendedName>
</protein>
<dbReference type="PROSITE" id="PS50404">
    <property type="entry name" value="GST_NTER"/>
    <property type="match status" value="1"/>
</dbReference>
<dbReference type="SFLD" id="SFLDG01150">
    <property type="entry name" value="Main.1:_Beta-like"/>
    <property type="match status" value="1"/>
</dbReference>
<dbReference type="Gene3D" id="3.40.30.10">
    <property type="entry name" value="Glutaredoxin"/>
    <property type="match status" value="1"/>
</dbReference>
<evidence type="ECO:0000259" key="3">
    <source>
        <dbReference type="PROSITE" id="PS50405"/>
    </source>
</evidence>
<dbReference type="VEuPathDB" id="FungiDB:ASPVEDRAFT_41380"/>
<reference evidence="5" key="1">
    <citation type="journal article" date="2017" name="Genome Biol.">
        <title>Comparative genomics reveals high biological diversity and specific adaptations in the industrially and medically important fungal genus Aspergillus.</title>
        <authorList>
            <person name="de Vries R.P."/>
            <person name="Riley R."/>
            <person name="Wiebenga A."/>
            <person name="Aguilar-Osorio G."/>
            <person name="Amillis S."/>
            <person name="Uchima C.A."/>
            <person name="Anderluh G."/>
            <person name="Asadollahi M."/>
            <person name="Askin M."/>
            <person name="Barry K."/>
            <person name="Battaglia E."/>
            <person name="Bayram O."/>
            <person name="Benocci T."/>
            <person name="Braus-Stromeyer S.A."/>
            <person name="Caldana C."/>
            <person name="Canovas D."/>
            <person name="Cerqueira G.C."/>
            <person name="Chen F."/>
            <person name="Chen W."/>
            <person name="Choi C."/>
            <person name="Clum A."/>
            <person name="Dos Santos R.A."/>
            <person name="Damasio A.R."/>
            <person name="Diallinas G."/>
            <person name="Emri T."/>
            <person name="Fekete E."/>
            <person name="Flipphi M."/>
            <person name="Freyberg S."/>
            <person name="Gallo A."/>
            <person name="Gournas C."/>
            <person name="Habgood R."/>
            <person name="Hainaut M."/>
            <person name="Harispe M.L."/>
            <person name="Henrissat B."/>
            <person name="Hilden K.S."/>
            <person name="Hope R."/>
            <person name="Hossain A."/>
            <person name="Karabika E."/>
            <person name="Karaffa L."/>
            <person name="Karanyi Z."/>
            <person name="Krasevec N."/>
            <person name="Kuo A."/>
            <person name="Kusch H."/>
            <person name="LaButti K."/>
            <person name="Lagendijk E.L."/>
            <person name="Lapidus A."/>
            <person name="Levasseur A."/>
            <person name="Lindquist E."/>
            <person name="Lipzen A."/>
            <person name="Logrieco A.F."/>
            <person name="MacCabe A."/>
            <person name="Maekelae M.R."/>
            <person name="Malavazi I."/>
            <person name="Melin P."/>
            <person name="Meyer V."/>
            <person name="Mielnichuk N."/>
            <person name="Miskei M."/>
            <person name="Molnar A.P."/>
            <person name="Mule G."/>
            <person name="Ngan C.Y."/>
            <person name="Orejas M."/>
            <person name="Orosz E."/>
            <person name="Ouedraogo J.P."/>
            <person name="Overkamp K.M."/>
            <person name="Park H.-S."/>
            <person name="Perrone G."/>
            <person name="Piumi F."/>
            <person name="Punt P.J."/>
            <person name="Ram A.F."/>
            <person name="Ramon A."/>
            <person name="Rauscher S."/>
            <person name="Record E."/>
            <person name="Riano-Pachon D.M."/>
            <person name="Robert V."/>
            <person name="Roehrig J."/>
            <person name="Ruller R."/>
            <person name="Salamov A."/>
            <person name="Salih N.S."/>
            <person name="Samson R.A."/>
            <person name="Sandor E."/>
            <person name="Sanguinetti M."/>
            <person name="Schuetze T."/>
            <person name="Sepcic K."/>
            <person name="Shelest E."/>
            <person name="Sherlock G."/>
            <person name="Sophianopoulou V."/>
            <person name="Squina F.M."/>
            <person name="Sun H."/>
            <person name="Susca A."/>
            <person name="Todd R.B."/>
            <person name="Tsang A."/>
            <person name="Unkles S.E."/>
            <person name="van de Wiele N."/>
            <person name="van Rossen-Uffink D."/>
            <person name="Oliveira J.V."/>
            <person name="Vesth T.C."/>
            <person name="Visser J."/>
            <person name="Yu J.-H."/>
            <person name="Zhou M."/>
            <person name="Andersen M.R."/>
            <person name="Archer D.B."/>
            <person name="Baker S.E."/>
            <person name="Benoit I."/>
            <person name="Brakhage A.A."/>
            <person name="Braus G.H."/>
            <person name="Fischer R."/>
            <person name="Frisvad J.C."/>
            <person name="Goldman G.H."/>
            <person name="Houbraken J."/>
            <person name="Oakley B."/>
            <person name="Pocsi I."/>
            <person name="Scazzocchio C."/>
            <person name="Seiboth B."/>
            <person name="vanKuyk P.A."/>
            <person name="Wortman J."/>
            <person name="Dyer P.S."/>
            <person name="Grigoriev I.V."/>
        </authorList>
    </citation>
    <scope>NUCLEOTIDE SEQUENCE [LARGE SCALE GENOMIC DNA]</scope>
    <source>
        <strain evidence="5">CBS 583.65</strain>
    </source>
</reference>
<dbReference type="InterPro" id="IPR004045">
    <property type="entry name" value="Glutathione_S-Trfase_N"/>
</dbReference>
<dbReference type="InterPro" id="IPR004046">
    <property type="entry name" value="GST_C"/>
</dbReference>
<dbReference type="PANTHER" id="PTHR44051">
    <property type="entry name" value="GLUTATHIONE S-TRANSFERASE-RELATED"/>
    <property type="match status" value="1"/>
</dbReference>
<dbReference type="InterPro" id="IPR040079">
    <property type="entry name" value="Glutathione_S-Trfase"/>
</dbReference>
<dbReference type="STRING" id="1036611.A0A1L9PJV2"/>
<dbReference type="RefSeq" id="XP_040667566.1">
    <property type="nucleotide sequence ID" value="XM_040812328.1"/>
</dbReference>
<evidence type="ECO:0000313" key="5">
    <source>
        <dbReference type="Proteomes" id="UP000184073"/>
    </source>
</evidence>
<dbReference type="AlphaFoldDB" id="A0A1L9PJV2"/>
<keyword evidence="5" id="KW-1185">Reference proteome</keyword>
<dbReference type="SFLD" id="SFLDG00358">
    <property type="entry name" value="Main_(cytGST)"/>
    <property type="match status" value="1"/>
</dbReference>
<dbReference type="GeneID" id="63727839"/>
<dbReference type="Proteomes" id="UP000184073">
    <property type="component" value="Unassembled WGS sequence"/>
</dbReference>
<evidence type="ECO:0000259" key="2">
    <source>
        <dbReference type="PROSITE" id="PS50404"/>
    </source>
</evidence>
<sequence length="221" mass="24927">MTLTIHHLHVSASERALWLCEELGIPYELKTYDRQPLLAPPELKALHPQGSAPTIQDGDLTLAETGACIEYIAHKHGNGRLFLPPSHPNYADFLYWFHWSNGTLMGNVGRVMMAKFAKLEADNSMVGYSNDRLAKSLKMLDDRVKENKWLAGEEFTAADVMMVFPVTTGRYFVQFSLKEYPNIVAYLGRVSQRPAYRKAMEKGDPQMELALGVESPEKPIV</sequence>
<dbReference type="PANTHER" id="PTHR44051:SF9">
    <property type="entry name" value="GLUTATHIONE S-TRANSFERASE 1"/>
    <property type="match status" value="1"/>
</dbReference>
<organism evidence="4 5">
    <name type="scientific">Aspergillus versicolor CBS 583.65</name>
    <dbReference type="NCBI Taxonomy" id="1036611"/>
    <lineage>
        <taxon>Eukaryota</taxon>
        <taxon>Fungi</taxon>
        <taxon>Dikarya</taxon>
        <taxon>Ascomycota</taxon>
        <taxon>Pezizomycotina</taxon>
        <taxon>Eurotiomycetes</taxon>
        <taxon>Eurotiomycetidae</taxon>
        <taxon>Eurotiales</taxon>
        <taxon>Aspergillaceae</taxon>
        <taxon>Aspergillus</taxon>
        <taxon>Aspergillus subgen. Nidulantes</taxon>
    </lineage>
</organism>
<dbReference type="SUPFAM" id="SSF52833">
    <property type="entry name" value="Thioredoxin-like"/>
    <property type="match status" value="1"/>
</dbReference>
<dbReference type="Gene3D" id="1.20.1050.10">
    <property type="match status" value="1"/>
</dbReference>
<dbReference type="PROSITE" id="PS50405">
    <property type="entry name" value="GST_CTER"/>
    <property type="match status" value="1"/>
</dbReference>
<dbReference type="InterPro" id="IPR010987">
    <property type="entry name" value="Glutathione-S-Trfase_C-like"/>
</dbReference>
<gene>
    <name evidence="4" type="ORF">ASPVEDRAFT_41380</name>
</gene>
<dbReference type="Pfam" id="PF13409">
    <property type="entry name" value="GST_N_2"/>
    <property type="match status" value="1"/>
</dbReference>
<dbReference type="CDD" id="cd03046">
    <property type="entry name" value="GST_N_GTT1_like"/>
    <property type="match status" value="1"/>
</dbReference>
<feature type="domain" description="GST N-terminal" evidence="2">
    <location>
        <begin position="1"/>
        <end position="80"/>
    </location>
</feature>
<comment type="similarity">
    <text evidence="1">Belongs to the GST superfamily.</text>
</comment>
<dbReference type="OrthoDB" id="2309723at2759"/>
<feature type="domain" description="GST C-terminal" evidence="3">
    <location>
        <begin position="86"/>
        <end position="220"/>
    </location>
</feature>
<evidence type="ECO:0000313" key="4">
    <source>
        <dbReference type="EMBL" id="OJJ01804.1"/>
    </source>
</evidence>
<proteinExistence type="inferred from homology"/>